<dbReference type="Gene3D" id="1.50.10.130">
    <property type="entry name" value="Terpene synthase, N-terminal domain"/>
    <property type="match status" value="1"/>
</dbReference>
<dbReference type="Gene3D" id="1.10.600.10">
    <property type="entry name" value="Farnesyl Diphosphate Synthase"/>
    <property type="match status" value="1"/>
</dbReference>
<name>A0ABQ7KK43_BRACM</name>
<evidence type="ECO:0000256" key="1">
    <source>
        <dbReference type="ARBA" id="ARBA00022723"/>
    </source>
</evidence>
<dbReference type="InterPro" id="IPR036965">
    <property type="entry name" value="Terpene_synth_N_sf"/>
</dbReference>
<evidence type="ECO:0000256" key="5">
    <source>
        <dbReference type="ARBA" id="ARBA00038405"/>
    </source>
</evidence>
<keyword evidence="2" id="KW-0460">Magnesium</keyword>
<accession>A0ABQ7KK43</accession>
<dbReference type="InterPro" id="IPR044814">
    <property type="entry name" value="Terpene_cyclase_plant_C1"/>
</dbReference>
<organism evidence="8 9">
    <name type="scientific">Brassica rapa subsp. trilocularis</name>
    <dbReference type="NCBI Taxonomy" id="1813537"/>
    <lineage>
        <taxon>Eukaryota</taxon>
        <taxon>Viridiplantae</taxon>
        <taxon>Streptophyta</taxon>
        <taxon>Embryophyta</taxon>
        <taxon>Tracheophyta</taxon>
        <taxon>Spermatophyta</taxon>
        <taxon>Magnoliopsida</taxon>
        <taxon>eudicotyledons</taxon>
        <taxon>Gunneridae</taxon>
        <taxon>Pentapetalae</taxon>
        <taxon>rosids</taxon>
        <taxon>malvids</taxon>
        <taxon>Brassicales</taxon>
        <taxon>Brassicaceae</taxon>
        <taxon>Brassiceae</taxon>
        <taxon>Brassica</taxon>
    </lineage>
</organism>
<evidence type="ECO:0000256" key="4">
    <source>
        <dbReference type="ARBA" id="ARBA00023239"/>
    </source>
</evidence>
<dbReference type="Proteomes" id="UP000823674">
    <property type="component" value="Chromosome A10"/>
</dbReference>
<keyword evidence="3" id="KW-0464">Manganese</keyword>
<comment type="caution">
    <text evidence="8">The sequence shown here is derived from an EMBL/GenBank/DDBJ whole genome shotgun (WGS) entry which is preliminary data.</text>
</comment>
<evidence type="ECO:0000259" key="6">
    <source>
        <dbReference type="Pfam" id="PF01397"/>
    </source>
</evidence>
<evidence type="ECO:0000259" key="7">
    <source>
        <dbReference type="Pfam" id="PF03936"/>
    </source>
</evidence>
<dbReference type="SUPFAM" id="SSF48576">
    <property type="entry name" value="Terpenoid synthases"/>
    <property type="match status" value="1"/>
</dbReference>
<dbReference type="PANTHER" id="PTHR31225">
    <property type="entry name" value="OS04G0344100 PROTEIN-RELATED"/>
    <property type="match status" value="1"/>
</dbReference>
<keyword evidence="1" id="KW-0479">Metal-binding</keyword>
<keyword evidence="4" id="KW-0456">Lyase</keyword>
<dbReference type="CDD" id="cd00684">
    <property type="entry name" value="Terpene_cyclase_plant_C1"/>
    <property type="match status" value="1"/>
</dbReference>
<dbReference type="InterPro" id="IPR008930">
    <property type="entry name" value="Terpenoid_cyclase/PrenylTrfase"/>
</dbReference>
<feature type="domain" description="Terpene synthase metal-binding" evidence="7">
    <location>
        <begin position="308"/>
        <end position="545"/>
    </location>
</feature>
<proteinExistence type="inferred from homology"/>
<keyword evidence="9" id="KW-1185">Reference proteome</keyword>
<dbReference type="InterPro" id="IPR050148">
    <property type="entry name" value="Terpene_synthase-like"/>
</dbReference>
<dbReference type="SFLD" id="SFLDS00005">
    <property type="entry name" value="Isoprenoid_Synthase_Type_I"/>
    <property type="match status" value="1"/>
</dbReference>
<feature type="domain" description="Terpene synthase N-terminal" evidence="6">
    <location>
        <begin position="71"/>
        <end position="251"/>
    </location>
</feature>
<evidence type="ECO:0000313" key="8">
    <source>
        <dbReference type="EMBL" id="KAG5374933.1"/>
    </source>
</evidence>
<protein>
    <submittedName>
        <fullName evidence="8">Uncharacterized protein</fullName>
    </submittedName>
</protein>
<dbReference type="EMBL" id="JADBGQ010000010">
    <property type="protein sequence ID" value="KAG5374933.1"/>
    <property type="molecule type" value="Genomic_DNA"/>
</dbReference>
<dbReference type="Pfam" id="PF03936">
    <property type="entry name" value="Terpene_synth_C"/>
    <property type="match status" value="1"/>
</dbReference>
<evidence type="ECO:0000256" key="3">
    <source>
        <dbReference type="ARBA" id="ARBA00023211"/>
    </source>
</evidence>
<evidence type="ECO:0000313" key="9">
    <source>
        <dbReference type="Proteomes" id="UP000823674"/>
    </source>
</evidence>
<dbReference type="InterPro" id="IPR008949">
    <property type="entry name" value="Isoprenoid_synthase_dom_sf"/>
</dbReference>
<dbReference type="SFLD" id="SFLDG01019">
    <property type="entry name" value="Terpene_Cyclase_Like_1_C_Termi"/>
    <property type="match status" value="1"/>
</dbReference>
<dbReference type="SUPFAM" id="SSF48239">
    <property type="entry name" value="Terpenoid cyclases/Protein prenyltransferases"/>
    <property type="match status" value="1"/>
</dbReference>
<gene>
    <name evidence="8" type="primary">A10p017600.1_BraROA</name>
    <name evidence="8" type="ORF">IGI04_039529</name>
</gene>
<dbReference type="Pfam" id="PF01397">
    <property type="entry name" value="Terpene_synth"/>
    <property type="match status" value="1"/>
</dbReference>
<dbReference type="InterPro" id="IPR034741">
    <property type="entry name" value="Terpene_cyclase-like_1_C"/>
</dbReference>
<reference evidence="8 9" key="1">
    <citation type="submission" date="2021-03" db="EMBL/GenBank/DDBJ databases">
        <authorList>
            <person name="King G.J."/>
            <person name="Bancroft I."/>
            <person name="Baten A."/>
            <person name="Bloomfield J."/>
            <person name="Borpatragohain P."/>
            <person name="He Z."/>
            <person name="Irish N."/>
            <person name="Irwin J."/>
            <person name="Liu K."/>
            <person name="Mauleon R.P."/>
            <person name="Moore J."/>
            <person name="Morris R."/>
            <person name="Ostergaard L."/>
            <person name="Wang B."/>
            <person name="Wells R."/>
        </authorList>
    </citation>
    <scope>NUCLEOTIDE SEQUENCE [LARGE SCALE GENOMIC DNA]</scope>
    <source>
        <strain evidence="8">R-o-18</strain>
        <tissue evidence="8">Leaf</tissue>
    </source>
</reference>
<dbReference type="PANTHER" id="PTHR31225:SF242">
    <property type="entry name" value="TERPENOID SYNTHASE 9"/>
    <property type="match status" value="1"/>
</dbReference>
<dbReference type="InterPro" id="IPR001906">
    <property type="entry name" value="Terpene_synth_N"/>
</dbReference>
<sequence>MESITNVVPTYKSQLSLCSRNEMISACKLFSLPLISFPGKSPKLFPLKAFPSQTGEVQESERLFKKLPPSKWGDHFLSAHVDASEMDTLEREIEAVKPVVSGMIMSSQCLESTKKRILMIYLLVSLGLMYLFEDEIEECLKEGFGKIEDMLAGENDLYTVSTIFWVFRTYGYNISSGTDVFKRFKGGNGNFKECLIEDAKGMVSLYEAAHLGTTADYILDEALSFTTIKLESLAETGAISCHISTRIRNALCMPQHFNAEMVFTREYISFYEQEEYHNKMLLKFAKLNFKFSQLNWIQELKTFTKWWKQYDFAKLPPYFRDRMHECYLYGLMIYFEPRYSRGRTAVFKLSTVWTMIDDTCDRYGSVLEVADLVHCVERWAPDCADSLPEYMKTVFKFAWNVFKECESEGISEEGLSFNVQGLLEEFRIYLRANLCFAEWAHTDVVPTFDEYLEIGGVEVSMQVSIAGSLLGLGKTAREEGYKWLKSRPKYVEAQAKRGRLMNDMPGFEDDMSRGYNANAINYYMKQYGVTEEEAFSEIQNMVKALDKILNEEFLKESATVPRKILKLAANFGKIIVFSYRTGEKYTNPDGIFKEHITSLFVNLIDL</sequence>
<evidence type="ECO:0000256" key="2">
    <source>
        <dbReference type="ARBA" id="ARBA00022842"/>
    </source>
</evidence>
<dbReference type="InterPro" id="IPR005630">
    <property type="entry name" value="Terpene_synthase_metal-bd"/>
</dbReference>
<comment type="similarity">
    <text evidence="5">Belongs to the terpene synthase family. Tpsa subfamily.</text>
</comment>